<dbReference type="GO" id="GO:0016757">
    <property type="term" value="F:glycosyltransferase activity"/>
    <property type="evidence" value="ECO:0007669"/>
    <property type="project" value="TreeGrafter"/>
</dbReference>
<dbReference type="PATRIC" id="fig|1227455.4.peg.1871"/>
<dbReference type="STRING" id="1227455.C449_09129"/>
<dbReference type="RefSeq" id="WP_006077679.1">
    <property type="nucleotide sequence ID" value="NZ_AOMD01000021.1"/>
</dbReference>
<keyword evidence="4" id="KW-0808">Transferase</keyword>
<dbReference type="AlphaFoldDB" id="M0MJ99"/>
<protein>
    <submittedName>
        <fullName evidence="4">Group 1 glycosyl transferase</fullName>
    </submittedName>
</protein>
<dbReference type="Proteomes" id="UP000011669">
    <property type="component" value="Unassembled WGS sequence"/>
</dbReference>
<dbReference type="InParanoid" id="M0MJ99"/>
<dbReference type="EMBL" id="AOMD01000021">
    <property type="protein sequence ID" value="EMA44809.1"/>
    <property type="molecule type" value="Genomic_DNA"/>
</dbReference>
<feature type="compositionally biased region" description="Low complexity" evidence="1">
    <location>
        <begin position="8"/>
        <end position="21"/>
    </location>
</feature>
<name>M0MJ99_9EURY</name>
<organism evidence="4 5">
    <name type="scientific">Halococcus saccharolyticus DSM 5350</name>
    <dbReference type="NCBI Taxonomy" id="1227455"/>
    <lineage>
        <taxon>Archaea</taxon>
        <taxon>Methanobacteriati</taxon>
        <taxon>Methanobacteriota</taxon>
        <taxon>Stenosarchaea group</taxon>
        <taxon>Halobacteria</taxon>
        <taxon>Halobacteriales</taxon>
        <taxon>Halococcaceae</taxon>
        <taxon>Halococcus</taxon>
    </lineage>
</organism>
<sequence>MSDRSEQSLSPSPGDDWSPDSGQRALCIAHGGDMGEPSGGTERVSALAQGLAERGHDVTLVVPEPSGALPERLAAVNVEPVAVRLSNPLIRAARVAAAARRVARDRDAILQIEHSTLAGVGTFRGCQDYVLDMHDLAYSRFDHVDTRLAPAFKRGVRRLERRAVERAAHVIVVSDVMRDAMRAWGVPDERLTVVPNGYFPTTIPEATESTVPGRVAFLGTLHPKVDIETLVAVARLPAVSELVVIGDGAQHRRLQRLGEGVDGLRLTGRLPDHEAFALLARSQVLINPQVVSAIQRSSSPVKLFYYAALGKPMVVTPGPSIVEHLVERRAAMTAYSKGSFAKRVRLALEDDELSARLAERARDAAMEFEWSRRADAVGTLYSRRSGGEPDR</sequence>
<evidence type="ECO:0000313" key="5">
    <source>
        <dbReference type="Proteomes" id="UP000011669"/>
    </source>
</evidence>
<feature type="domain" description="Glycosyltransferase subfamily 4-like N-terminal" evidence="2">
    <location>
        <begin position="39"/>
        <end position="197"/>
    </location>
</feature>
<dbReference type="SUPFAM" id="SSF53756">
    <property type="entry name" value="UDP-Glycosyltransferase/glycogen phosphorylase"/>
    <property type="match status" value="1"/>
</dbReference>
<proteinExistence type="predicted"/>
<dbReference type="Pfam" id="PF13524">
    <property type="entry name" value="Glyco_trans_1_2"/>
    <property type="match status" value="1"/>
</dbReference>
<reference evidence="4 5" key="1">
    <citation type="journal article" date="2014" name="PLoS Genet.">
        <title>Phylogenetically driven sequencing of extremely halophilic archaea reveals strategies for static and dynamic osmo-response.</title>
        <authorList>
            <person name="Becker E.A."/>
            <person name="Seitzer P.M."/>
            <person name="Tritt A."/>
            <person name="Larsen D."/>
            <person name="Krusor M."/>
            <person name="Yao A.I."/>
            <person name="Wu D."/>
            <person name="Madern D."/>
            <person name="Eisen J.A."/>
            <person name="Darling A.E."/>
            <person name="Facciotti M.T."/>
        </authorList>
    </citation>
    <scope>NUCLEOTIDE SEQUENCE [LARGE SCALE GENOMIC DNA]</scope>
    <source>
        <strain evidence="4 5">DSM 5350</strain>
    </source>
</reference>
<dbReference type="PANTHER" id="PTHR12526">
    <property type="entry name" value="GLYCOSYLTRANSFERASE"/>
    <property type="match status" value="1"/>
</dbReference>
<dbReference type="InterPro" id="IPR028098">
    <property type="entry name" value="Glyco_trans_4-like_N"/>
</dbReference>
<dbReference type="Gene3D" id="3.40.50.2000">
    <property type="entry name" value="Glycogen Phosphorylase B"/>
    <property type="match status" value="2"/>
</dbReference>
<evidence type="ECO:0000313" key="4">
    <source>
        <dbReference type="EMBL" id="EMA44809.1"/>
    </source>
</evidence>
<dbReference type="OrthoDB" id="132546at2157"/>
<comment type="caution">
    <text evidence="4">The sequence shown here is derived from an EMBL/GenBank/DDBJ whole genome shotgun (WGS) entry which is preliminary data.</text>
</comment>
<dbReference type="InterPro" id="IPR055259">
    <property type="entry name" value="YkvP/CgeB_Glyco_trans-like"/>
</dbReference>
<dbReference type="Pfam" id="PF13439">
    <property type="entry name" value="Glyco_transf_4"/>
    <property type="match status" value="1"/>
</dbReference>
<feature type="region of interest" description="Disordered" evidence="1">
    <location>
        <begin position="1"/>
        <end position="41"/>
    </location>
</feature>
<accession>M0MJ99</accession>
<evidence type="ECO:0000259" key="3">
    <source>
        <dbReference type="Pfam" id="PF13524"/>
    </source>
</evidence>
<gene>
    <name evidence="4" type="ORF">C449_09129</name>
</gene>
<keyword evidence="5" id="KW-1185">Reference proteome</keyword>
<dbReference type="PANTHER" id="PTHR12526:SF600">
    <property type="entry name" value="GLYCOSYL TRANSFERASE GROUP 1"/>
    <property type="match status" value="1"/>
</dbReference>
<evidence type="ECO:0000256" key="1">
    <source>
        <dbReference type="SAM" id="MobiDB-lite"/>
    </source>
</evidence>
<feature type="domain" description="Spore protein YkvP/CgeB glycosyl transferase-like" evidence="3">
    <location>
        <begin position="241"/>
        <end position="376"/>
    </location>
</feature>
<evidence type="ECO:0000259" key="2">
    <source>
        <dbReference type="Pfam" id="PF13439"/>
    </source>
</evidence>